<proteinExistence type="predicted"/>
<dbReference type="GO" id="GO:0003714">
    <property type="term" value="F:transcription corepressor activity"/>
    <property type="evidence" value="ECO:0007669"/>
    <property type="project" value="TreeGrafter"/>
</dbReference>
<organism evidence="6 7">
    <name type="scientific">Diaphorina citri</name>
    <name type="common">Asian citrus psyllid</name>
    <dbReference type="NCBI Taxonomy" id="121845"/>
    <lineage>
        <taxon>Eukaryota</taxon>
        <taxon>Metazoa</taxon>
        <taxon>Ecdysozoa</taxon>
        <taxon>Arthropoda</taxon>
        <taxon>Hexapoda</taxon>
        <taxon>Insecta</taxon>
        <taxon>Pterygota</taxon>
        <taxon>Neoptera</taxon>
        <taxon>Paraneoptera</taxon>
        <taxon>Hemiptera</taxon>
        <taxon>Sternorrhyncha</taxon>
        <taxon>Psylloidea</taxon>
        <taxon>Psyllidae</taxon>
        <taxon>Diaphorininae</taxon>
        <taxon>Diaphorina</taxon>
    </lineage>
</organism>
<dbReference type="InterPro" id="IPR000949">
    <property type="entry name" value="ELM2_dom"/>
</dbReference>
<gene>
    <name evidence="7" type="primary">LOC113466404</name>
</gene>
<accession>A0A3Q0IT81</accession>
<feature type="compositionally biased region" description="Basic and acidic residues" evidence="4">
    <location>
        <begin position="707"/>
        <end position="726"/>
    </location>
</feature>
<dbReference type="SMART" id="SM01189">
    <property type="entry name" value="ELM2"/>
    <property type="match status" value="1"/>
</dbReference>
<feature type="compositionally biased region" description="Basic and acidic residues" evidence="4">
    <location>
        <begin position="185"/>
        <end position="197"/>
    </location>
</feature>
<dbReference type="GeneID" id="113466404"/>
<dbReference type="GO" id="GO:0005667">
    <property type="term" value="C:transcription regulator complex"/>
    <property type="evidence" value="ECO:0007669"/>
    <property type="project" value="TreeGrafter"/>
</dbReference>
<evidence type="ECO:0000313" key="7">
    <source>
        <dbReference type="RefSeq" id="XP_026677570.1"/>
    </source>
</evidence>
<feature type="compositionally biased region" description="Polar residues" evidence="4">
    <location>
        <begin position="7"/>
        <end position="27"/>
    </location>
</feature>
<dbReference type="Gene3D" id="4.10.1240.50">
    <property type="match status" value="1"/>
</dbReference>
<dbReference type="KEGG" id="dci:113466404"/>
<sequence length="751" mass="84304">MTHYEENNSPDNSRFENNSTEVHTSNTLEDKSVVEDNISKVETSDSPKEVKNEEKEIESNTIGHEKEIVEGEYNSQVEILNVINNVSGSSSETRISTESKISHVAENISHKEILCVEEKVESSCVLNDKLEVSENTNCVDNVPTPIADPCSKNKIVDKTNEINHCDSSSIDNETSNILPSTTPTSEEKKILEKKETSTEELDPGEIERIKRVRVVVDPLEDISNPCIKAFAKDDCAQTSQDDECTILFEEIKKPDVPRSRRERVSLTQIVCLSSSSEDEEESDKIRVGSEYQSVVEEFANQPRTGVYASSEDAPEDIAMWKPHHKVEEEQVDTFIKKANQEYNYREDQALGLLYHHKYNFTAAYAELSKYYNLLKKEWSKADKDKFEKLISKHKKNFDIIQVNVPNEMKETGVNPIVTATSKNCDLSNGTTSPTTKSIIELVSPICETLERTSTNDLSCTREYYIDTNSEHNANIEITNTEINSSTKNICSNNNESYPTDIDNVLQKEGDTEMKEILNNVNQFLNEEQSKETHTTEIEKHGSPSTGSNIEGDCTLSLCNKFKIDETINDSNCLDININNCSPTVIDNVNSLEEDYTLERPVEKTNPENKKETPIVETSNVLVSNSKLKNDVSEEHKNISTTINSLQKTTNVTEETLPIEETIPENSTCVLDKIASDGEKNVVQVDTNVSEPFTEELEVSSNAQSTSELEKNVSQEEKDDSKVKNDDLEVIGHGSKVKTCDEEIGFNFSAAT</sequence>
<dbReference type="Pfam" id="PF01448">
    <property type="entry name" value="ELM2"/>
    <property type="match status" value="1"/>
</dbReference>
<dbReference type="PaxDb" id="121845-A0A3Q0IT81"/>
<dbReference type="GO" id="GO:0006357">
    <property type="term" value="P:regulation of transcription by RNA polymerase II"/>
    <property type="evidence" value="ECO:0007669"/>
    <property type="project" value="TreeGrafter"/>
</dbReference>
<feature type="compositionally biased region" description="Polar residues" evidence="4">
    <location>
        <begin position="166"/>
        <end position="184"/>
    </location>
</feature>
<reference evidence="7" key="1">
    <citation type="submission" date="2025-08" db="UniProtKB">
        <authorList>
            <consortium name="RefSeq"/>
        </authorList>
    </citation>
    <scope>IDENTIFICATION</scope>
</reference>
<keyword evidence="6" id="KW-1185">Reference proteome</keyword>
<dbReference type="InterPro" id="IPR051066">
    <property type="entry name" value="Trans_reg/Corepressor"/>
</dbReference>
<dbReference type="PANTHER" id="PTHR16089:SF28">
    <property type="entry name" value="REST COREPRESSOR"/>
    <property type="match status" value="1"/>
</dbReference>
<evidence type="ECO:0000259" key="5">
    <source>
        <dbReference type="PROSITE" id="PS51156"/>
    </source>
</evidence>
<feature type="region of interest" description="Disordered" evidence="4">
    <location>
        <begin position="693"/>
        <end position="726"/>
    </location>
</feature>
<dbReference type="PROSITE" id="PS51156">
    <property type="entry name" value="ELM2"/>
    <property type="match status" value="1"/>
</dbReference>
<feature type="region of interest" description="Disordered" evidence="4">
    <location>
        <begin position="1"/>
        <end position="59"/>
    </location>
</feature>
<feature type="region of interest" description="Disordered" evidence="4">
    <location>
        <begin position="166"/>
        <end position="202"/>
    </location>
</feature>
<feature type="compositionally biased region" description="Basic and acidic residues" evidence="4">
    <location>
        <begin position="28"/>
        <end position="59"/>
    </location>
</feature>
<dbReference type="STRING" id="121845.A0A3Q0IT81"/>
<dbReference type="Proteomes" id="UP000079169">
    <property type="component" value="Unplaced"/>
</dbReference>
<evidence type="ECO:0000256" key="2">
    <source>
        <dbReference type="ARBA" id="ARBA00023163"/>
    </source>
</evidence>
<evidence type="ECO:0000313" key="6">
    <source>
        <dbReference type="Proteomes" id="UP000079169"/>
    </source>
</evidence>
<dbReference type="PANTHER" id="PTHR16089">
    <property type="entry name" value="REST COREPRESSOR COREST PROTEIN-RELATED"/>
    <property type="match status" value="1"/>
</dbReference>
<evidence type="ECO:0000256" key="4">
    <source>
        <dbReference type="SAM" id="MobiDB-lite"/>
    </source>
</evidence>
<evidence type="ECO:0000256" key="3">
    <source>
        <dbReference type="ARBA" id="ARBA00023242"/>
    </source>
</evidence>
<keyword evidence="1" id="KW-0805">Transcription regulation</keyword>
<dbReference type="AlphaFoldDB" id="A0A3Q0IT81"/>
<name>A0A3Q0IT81_DIACI</name>
<dbReference type="RefSeq" id="XP_026677570.1">
    <property type="nucleotide sequence ID" value="XM_026821769.1"/>
</dbReference>
<dbReference type="GO" id="GO:0000118">
    <property type="term" value="C:histone deacetylase complex"/>
    <property type="evidence" value="ECO:0007669"/>
    <property type="project" value="TreeGrafter"/>
</dbReference>
<keyword evidence="2" id="KW-0804">Transcription</keyword>
<protein>
    <submittedName>
        <fullName evidence="7">Leucine-rich repeat-containing protein DDB_G0290503</fullName>
    </submittedName>
</protein>
<keyword evidence="3" id="KW-0539">Nucleus</keyword>
<evidence type="ECO:0000256" key="1">
    <source>
        <dbReference type="ARBA" id="ARBA00023015"/>
    </source>
</evidence>
<feature type="domain" description="ELM2" evidence="5">
    <location>
        <begin position="283"/>
        <end position="371"/>
    </location>
</feature>